<feature type="domain" description="Glycosyl transferase CAP10" evidence="3">
    <location>
        <begin position="185"/>
        <end position="423"/>
    </location>
</feature>
<proteinExistence type="inferred from homology"/>
<dbReference type="GO" id="GO:0016740">
    <property type="term" value="F:transferase activity"/>
    <property type="evidence" value="ECO:0007669"/>
    <property type="project" value="UniProtKB-KW"/>
</dbReference>
<keyword evidence="2" id="KW-0808">Transferase</keyword>
<evidence type="ECO:0000313" key="4">
    <source>
        <dbReference type="EMBL" id="CAD9347503.1"/>
    </source>
</evidence>
<dbReference type="PANTHER" id="PTHR12203">
    <property type="entry name" value="KDEL LYS-ASP-GLU-LEU CONTAINING - RELATED"/>
    <property type="match status" value="1"/>
</dbReference>
<dbReference type="EMBL" id="HBGN01030933">
    <property type="protein sequence ID" value="CAD9347503.1"/>
    <property type="molecule type" value="Transcribed_RNA"/>
</dbReference>
<reference evidence="4" key="1">
    <citation type="submission" date="2021-01" db="EMBL/GenBank/DDBJ databases">
        <authorList>
            <person name="Corre E."/>
            <person name="Pelletier E."/>
            <person name="Niang G."/>
            <person name="Scheremetjew M."/>
            <person name="Finn R."/>
            <person name="Kale V."/>
            <person name="Holt S."/>
            <person name="Cochrane G."/>
            <person name="Meng A."/>
            <person name="Brown T."/>
            <person name="Cohen L."/>
        </authorList>
    </citation>
    <scope>NUCLEOTIDE SEQUENCE</scope>
    <source>
        <strain evidence="4">Pop2</strain>
    </source>
</reference>
<dbReference type="PANTHER" id="PTHR12203:SF35">
    <property type="entry name" value="PROTEIN O-GLUCOSYLTRANSFERASE 1"/>
    <property type="match status" value="1"/>
</dbReference>
<dbReference type="Pfam" id="PF05686">
    <property type="entry name" value="Glyco_transf_90"/>
    <property type="match status" value="1"/>
</dbReference>
<dbReference type="InterPro" id="IPR006598">
    <property type="entry name" value="CAP10"/>
</dbReference>
<dbReference type="SMART" id="SM00672">
    <property type="entry name" value="CAP10"/>
    <property type="match status" value="1"/>
</dbReference>
<dbReference type="InterPro" id="IPR051091">
    <property type="entry name" value="O-Glucosyltr/Glycosyltrsf_90"/>
</dbReference>
<dbReference type="AlphaFoldDB" id="A0A7S1ZS54"/>
<accession>A0A7S1ZS54</accession>
<organism evidence="4">
    <name type="scientific">Ditylum brightwellii</name>
    <dbReference type="NCBI Taxonomy" id="49249"/>
    <lineage>
        <taxon>Eukaryota</taxon>
        <taxon>Sar</taxon>
        <taxon>Stramenopiles</taxon>
        <taxon>Ochrophyta</taxon>
        <taxon>Bacillariophyta</taxon>
        <taxon>Mediophyceae</taxon>
        <taxon>Lithodesmiophycidae</taxon>
        <taxon>Lithodesmiales</taxon>
        <taxon>Lithodesmiaceae</taxon>
        <taxon>Ditylum</taxon>
    </lineage>
</organism>
<evidence type="ECO:0000256" key="2">
    <source>
        <dbReference type="ARBA" id="ARBA00022679"/>
    </source>
</evidence>
<evidence type="ECO:0000259" key="3">
    <source>
        <dbReference type="SMART" id="SM00672"/>
    </source>
</evidence>
<name>A0A7S1ZS54_9STRA</name>
<evidence type="ECO:0000256" key="1">
    <source>
        <dbReference type="ARBA" id="ARBA00010118"/>
    </source>
</evidence>
<gene>
    <name evidence="4" type="ORF">DBRI1063_LOCUS19921</name>
</gene>
<protein>
    <recommendedName>
        <fullName evidence="3">Glycosyl transferase CAP10 domain-containing protein</fullName>
    </recommendedName>
</protein>
<sequence length="501" mass="57477">MIEETAFNLRDLFKVERNSYGQVINRNNIIAPSWEREEATYTKDDVLQTQLLFYPNEGNLLMIFDSDSGKFYTYNDPSIFDKSHPQTINFMLVQSLYANFPDRFRPGAPPFQLLFSAADYPSIDLKKTQIPADFKYAPVLQFGTVLSTGMSPLLDPIPIKEMPSSKIIGCLAKLGLNLHIRGGCDSDDNFFQSWSDQENEPLWKDLKPQLIWRGSDETFLDRFDILFKPGYAEDFPIVYDNKQSVLDSLMSVYDMLLPRWRAVTLSLEADVNAQANGYSEPPWFDAKFITKNLGGEGQFHPFLEAGANIITDGVLAHKQLLNYKYHIDLSGESGTAWLETLSKMAMPGVLFHHRTYARDWFFDDIEPFVHYIPVKMNLSDLREKFEWAESHPEEAEAISKAASDFVKRMTTKEYLEKVFSTYFVHYLGKIVKAYRPTAGGSETLENIKKAYESYGMMLETYSRCDEKHCVNGWDGYVFPENSDIGVFDHGKTDNDLTEMSE</sequence>
<comment type="similarity">
    <text evidence="1">Belongs to the glycosyltransferase 90 family.</text>
</comment>